<evidence type="ECO:0000256" key="2">
    <source>
        <dbReference type="SAM" id="MobiDB-lite"/>
    </source>
</evidence>
<gene>
    <name evidence="4" type="ORF">RB614_28570</name>
</gene>
<dbReference type="Gene3D" id="3.30.9.10">
    <property type="entry name" value="D-Amino Acid Oxidase, subunit A, domain 2"/>
    <property type="match status" value="1"/>
</dbReference>
<sequence length="409" mass="41781">MALLKRPRSGPSGTTTTPPRGADVVVVGAGIVGAACADELSAAGLSTVVVERAGVGTGTTGAGEGNILVSDKEPGPELALALLSNALWRRIGEEVAGSPGAGIALEAKGGIVVATGDAELAALHRFADRQRAAGVVAEPLDPARARELEPYLTPDLAGAVHYPQDMQVQPVLAAATLLHRARARGARLVTGAEVVGLARDRDGRIAAVRTTAGDVATRYVVNAAGLGAPAVAALAGAHLPVQPRRGFILVTEPLPPMVHAKVYDADYVSNVASDDSGLRTSTVVEATDGGTILIGASRERVGLDPGFRVDVLARLAQQAIRLFPALAGVRAIRAYRGFRPYLPDHLPVIGAEPAVPGLLHAAGHEGAGIGLAPATGRLIRQLVTGEEPALDPAPFRPDRPALRPSGVPA</sequence>
<feature type="region of interest" description="Disordered" evidence="2">
    <location>
        <begin position="389"/>
        <end position="409"/>
    </location>
</feature>
<dbReference type="RefSeq" id="WP_308715761.1">
    <property type="nucleotide sequence ID" value="NZ_JAVHUY010000031.1"/>
</dbReference>
<dbReference type="PANTHER" id="PTHR13847">
    <property type="entry name" value="SARCOSINE DEHYDROGENASE-RELATED"/>
    <property type="match status" value="1"/>
</dbReference>
<organism evidence="4 5">
    <name type="scientific">Phytohabitans maris</name>
    <dbReference type="NCBI Taxonomy" id="3071409"/>
    <lineage>
        <taxon>Bacteria</taxon>
        <taxon>Bacillati</taxon>
        <taxon>Actinomycetota</taxon>
        <taxon>Actinomycetes</taxon>
        <taxon>Micromonosporales</taxon>
        <taxon>Micromonosporaceae</taxon>
    </lineage>
</organism>
<reference evidence="4 5" key="1">
    <citation type="submission" date="2023-08" db="EMBL/GenBank/DDBJ databases">
        <title>Phytohabitans sansha sp. nov., isolated from marine sediment.</title>
        <authorList>
            <person name="Zhao Y."/>
            <person name="Yi K."/>
        </authorList>
    </citation>
    <scope>NUCLEOTIDE SEQUENCE [LARGE SCALE GENOMIC DNA]</scope>
    <source>
        <strain evidence="4 5">ZYX-F-186</strain>
    </source>
</reference>
<evidence type="ECO:0000313" key="4">
    <source>
        <dbReference type="EMBL" id="MDQ7908490.1"/>
    </source>
</evidence>
<dbReference type="InterPro" id="IPR036188">
    <property type="entry name" value="FAD/NAD-bd_sf"/>
</dbReference>
<keyword evidence="5" id="KW-1185">Reference proteome</keyword>
<name>A0ABU0ZN81_9ACTN</name>
<dbReference type="PANTHER" id="PTHR13847:SF287">
    <property type="entry name" value="FAD-DEPENDENT OXIDOREDUCTASE DOMAIN-CONTAINING PROTEIN 1"/>
    <property type="match status" value="1"/>
</dbReference>
<dbReference type="Pfam" id="PF01266">
    <property type="entry name" value="DAO"/>
    <property type="match status" value="1"/>
</dbReference>
<evidence type="ECO:0000259" key="3">
    <source>
        <dbReference type="Pfam" id="PF01266"/>
    </source>
</evidence>
<dbReference type="GO" id="GO:0016491">
    <property type="term" value="F:oxidoreductase activity"/>
    <property type="evidence" value="ECO:0007669"/>
    <property type="project" value="UniProtKB-KW"/>
</dbReference>
<dbReference type="EC" id="1.-.-.-" evidence="4"/>
<accession>A0ABU0ZN81</accession>
<feature type="region of interest" description="Disordered" evidence="2">
    <location>
        <begin position="1"/>
        <end position="21"/>
    </location>
</feature>
<dbReference type="Proteomes" id="UP001230908">
    <property type="component" value="Unassembled WGS sequence"/>
</dbReference>
<feature type="compositionally biased region" description="Low complexity" evidence="2">
    <location>
        <begin position="9"/>
        <end position="21"/>
    </location>
</feature>
<dbReference type="InterPro" id="IPR006076">
    <property type="entry name" value="FAD-dep_OxRdtase"/>
</dbReference>
<dbReference type="SUPFAM" id="SSF54373">
    <property type="entry name" value="FAD-linked reductases, C-terminal domain"/>
    <property type="match status" value="1"/>
</dbReference>
<dbReference type="SUPFAM" id="SSF51905">
    <property type="entry name" value="FAD/NAD(P)-binding domain"/>
    <property type="match status" value="1"/>
</dbReference>
<evidence type="ECO:0000256" key="1">
    <source>
        <dbReference type="ARBA" id="ARBA00023002"/>
    </source>
</evidence>
<evidence type="ECO:0000313" key="5">
    <source>
        <dbReference type="Proteomes" id="UP001230908"/>
    </source>
</evidence>
<dbReference type="EMBL" id="JAVHUY010000031">
    <property type="protein sequence ID" value="MDQ7908490.1"/>
    <property type="molecule type" value="Genomic_DNA"/>
</dbReference>
<keyword evidence="1 4" id="KW-0560">Oxidoreductase</keyword>
<feature type="domain" description="FAD dependent oxidoreductase" evidence="3">
    <location>
        <begin position="23"/>
        <end position="381"/>
    </location>
</feature>
<protein>
    <submittedName>
        <fullName evidence="4">FAD-binding oxidoreductase</fullName>
        <ecNumber evidence="4">1.-.-.-</ecNumber>
    </submittedName>
</protein>
<dbReference type="Gene3D" id="3.50.50.60">
    <property type="entry name" value="FAD/NAD(P)-binding domain"/>
    <property type="match status" value="1"/>
</dbReference>
<proteinExistence type="predicted"/>
<comment type="caution">
    <text evidence="4">The sequence shown here is derived from an EMBL/GenBank/DDBJ whole genome shotgun (WGS) entry which is preliminary data.</text>
</comment>